<feature type="transmembrane region" description="Helical" evidence="2">
    <location>
        <begin position="108"/>
        <end position="128"/>
    </location>
</feature>
<dbReference type="Proteomes" id="UP001182556">
    <property type="component" value="Unassembled WGS sequence"/>
</dbReference>
<evidence type="ECO:0000256" key="2">
    <source>
        <dbReference type="SAM" id="Phobius"/>
    </source>
</evidence>
<keyword evidence="2" id="KW-1133">Transmembrane helix</keyword>
<evidence type="ECO:0000313" key="3">
    <source>
        <dbReference type="EMBL" id="KAK1923438.1"/>
    </source>
</evidence>
<evidence type="ECO:0000256" key="1">
    <source>
        <dbReference type="SAM" id="MobiDB-lite"/>
    </source>
</evidence>
<feature type="compositionally biased region" description="Low complexity" evidence="1">
    <location>
        <begin position="20"/>
        <end position="33"/>
    </location>
</feature>
<evidence type="ECO:0000313" key="4">
    <source>
        <dbReference type="Proteomes" id="UP001182556"/>
    </source>
</evidence>
<name>A0AAD9CZG7_PAPLA</name>
<keyword evidence="4" id="KW-1185">Reference proteome</keyword>
<keyword evidence="2" id="KW-0812">Transmembrane</keyword>
<gene>
    <name evidence="3" type="ORF">DB88DRAFT_510994</name>
</gene>
<sequence length="147" mass="15753">MPAIAAVTLLPRDEDPPKPTHAIAKPKPTTPAADTEDEAPTTKITKVAKVTDDASESMGVKPTAAKTHLSTSAADSASTSGAFQDIKDVADGCVHGVTSEKCKSGPQWVYLSFLSLLVVIVLLIWWYVRRRKRHAKKKKKAQSGTTS</sequence>
<feature type="compositionally biased region" description="Low complexity" evidence="1">
    <location>
        <begin position="70"/>
        <end position="80"/>
    </location>
</feature>
<organism evidence="3 4">
    <name type="scientific">Papiliotrema laurentii</name>
    <name type="common">Cryptococcus laurentii</name>
    <dbReference type="NCBI Taxonomy" id="5418"/>
    <lineage>
        <taxon>Eukaryota</taxon>
        <taxon>Fungi</taxon>
        <taxon>Dikarya</taxon>
        <taxon>Basidiomycota</taxon>
        <taxon>Agaricomycotina</taxon>
        <taxon>Tremellomycetes</taxon>
        <taxon>Tremellales</taxon>
        <taxon>Rhynchogastremaceae</taxon>
        <taxon>Papiliotrema</taxon>
    </lineage>
</organism>
<protein>
    <submittedName>
        <fullName evidence="3">Uncharacterized protein</fullName>
    </submittedName>
</protein>
<comment type="caution">
    <text evidence="3">The sequence shown here is derived from an EMBL/GenBank/DDBJ whole genome shotgun (WGS) entry which is preliminary data.</text>
</comment>
<dbReference type="EMBL" id="JAODAN010000006">
    <property type="protein sequence ID" value="KAK1923438.1"/>
    <property type="molecule type" value="Genomic_DNA"/>
</dbReference>
<dbReference type="AlphaFoldDB" id="A0AAD9CZG7"/>
<accession>A0AAD9CZG7</accession>
<reference evidence="3" key="1">
    <citation type="submission" date="2023-02" db="EMBL/GenBank/DDBJ databases">
        <title>Identification and recombinant expression of a fungal hydrolase from Papiliotrema laurentii that hydrolyzes apple cutin and clears colloidal polyester polyurethane.</title>
        <authorList>
            <consortium name="DOE Joint Genome Institute"/>
            <person name="Roman V.A."/>
            <person name="Bojanowski C."/>
            <person name="Crable B.R."/>
            <person name="Wagner D.N."/>
            <person name="Hung C.S."/>
            <person name="Nadeau L.J."/>
            <person name="Schratz L."/>
            <person name="Haridas S."/>
            <person name="Pangilinan J."/>
            <person name="Lipzen A."/>
            <person name="Na H."/>
            <person name="Yan M."/>
            <person name="Ng V."/>
            <person name="Grigoriev I.V."/>
            <person name="Spatafora J.W."/>
            <person name="Barlow D."/>
            <person name="Biffinger J."/>
            <person name="Kelley-Loughnane N."/>
            <person name="Varaljay V.A."/>
            <person name="Crookes-Goodson W.J."/>
        </authorList>
    </citation>
    <scope>NUCLEOTIDE SEQUENCE</scope>
    <source>
        <strain evidence="3">5307AH</strain>
    </source>
</reference>
<keyword evidence="2" id="KW-0472">Membrane</keyword>
<feature type="region of interest" description="Disordered" evidence="1">
    <location>
        <begin position="1"/>
        <end position="80"/>
    </location>
</feature>
<proteinExistence type="predicted"/>